<reference evidence="2" key="2">
    <citation type="submission" date="2020-08" db="EMBL/GenBank/DDBJ databases">
        <title>Plant Genome Project.</title>
        <authorList>
            <person name="Zhang R.-G."/>
        </authorList>
    </citation>
    <scope>NUCLEOTIDE SEQUENCE</scope>
    <source>
        <strain evidence="2">Huo1</strain>
        <tissue evidence="2">Leaf</tissue>
    </source>
</reference>
<name>A0A8X8ZH22_SALSN</name>
<dbReference type="PANTHER" id="PTHR47364:SF2">
    <property type="entry name" value="CYSTEINE PROTEINASE INHIBITOR 5"/>
    <property type="match status" value="1"/>
</dbReference>
<dbReference type="SMART" id="SM00043">
    <property type="entry name" value="CY"/>
    <property type="match status" value="1"/>
</dbReference>
<organism evidence="2">
    <name type="scientific">Salvia splendens</name>
    <name type="common">Scarlet sage</name>
    <dbReference type="NCBI Taxonomy" id="180675"/>
    <lineage>
        <taxon>Eukaryota</taxon>
        <taxon>Viridiplantae</taxon>
        <taxon>Streptophyta</taxon>
        <taxon>Embryophyta</taxon>
        <taxon>Tracheophyta</taxon>
        <taxon>Spermatophyta</taxon>
        <taxon>Magnoliopsida</taxon>
        <taxon>eudicotyledons</taxon>
        <taxon>Gunneridae</taxon>
        <taxon>Pentapetalae</taxon>
        <taxon>asterids</taxon>
        <taxon>lamiids</taxon>
        <taxon>Lamiales</taxon>
        <taxon>Lamiaceae</taxon>
        <taxon>Nepetoideae</taxon>
        <taxon>Mentheae</taxon>
        <taxon>Salviinae</taxon>
        <taxon>Salvia</taxon>
        <taxon>Salvia subgen. Calosphace</taxon>
        <taxon>core Calosphace</taxon>
    </lineage>
</organism>
<dbReference type="Proteomes" id="UP000298416">
    <property type="component" value="Unassembled WGS sequence"/>
</dbReference>
<sequence>MASSMTLTASFFGGAVATKPASSTTRRGPLAVRASMDLEKSVAESSNTRRGLVLGAVGAAAVSSIAKVATAADETNNTTIGGWRPVVADTSEIFLIAVFAVSEYNKQNNASLVLESVLKAEVQVVNGVNCRLVVVARDSKTGRSNNYQAVVYGKNVPTTIQLTSFVAILR</sequence>
<dbReference type="OrthoDB" id="2016588at2759"/>
<protein>
    <recommendedName>
        <fullName evidence="1">Cystatin domain-containing protein</fullName>
    </recommendedName>
</protein>
<dbReference type="EMBL" id="PNBA02000013">
    <property type="protein sequence ID" value="KAG6404672.1"/>
    <property type="molecule type" value="Genomic_DNA"/>
</dbReference>
<feature type="domain" description="Cystatin" evidence="1">
    <location>
        <begin position="78"/>
        <end position="168"/>
    </location>
</feature>
<proteinExistence type="predicted"/>
<evidence type="ECO:0000313" key="2">
    <source>
        <dbReference type="EMBL" id="KAG6404672.1"/>
    </source>
</evidence>
<gene>
    <name evidence="2" type="ORF">SASPL_136925</name>
</gene>
<dbReference type="Pfam" id="PF16845">
    <property type="entry name" value="SQAPI"/>
    <property type="match status" value="1"/>
</dbReference>
<dbReference type="AlphaFoldDB" id="A0A8X8ZH22"/>
<dbReference type="InterPro" id="IPR000010">
    <property type="entry name" value="Cystatin_dom"/>
</dbReference>
<comment type="caution">
    <text evidence="2">The sequence shown here is derived from an EMBL/GenBank/DDBJ whole genome shotgun (WGS) entry which is preliminary data.</text>
</comment>
<evidence type="ECO:0000259" key="1">
    <source>
        <dbReference type="SMART" id="SM00043"/>
    </source>
</evidence>
<dbReference type="PANTHER" id="PTHR47364">
    <property type="entry name" value="CYSTEINE PROTEINASE INHIBITOR 5"/>
    <property type="match status" value="1"/>
</dbReference>
<accession>A0A8X8ZH22</accession>
<keyword evidence="3" id="KW-1185">Reference proteome</keyword>
<reference evidence="2" key="1">
    <citation type="submission" date="2018-01" db="EMBL/GenBank/DDBJ databases">
        <authorList>
            <person name="Mao J.F."/>
        </authorList>
    </citation>
    <scope>NUCLEOTIDE SEQUENCE</scope>
    <source>
        <strain evidence="2">Huo1</strain>
        <tissue evidence="2">Leaf</tissue>
    </source>
</reference>
<dbReference type="CDD" id="cd00042">
    <property type="entry name" value="CY"/>
    <property type="match status" value="1"/>
</dbReference>
<dbReference type="GO" id="GO:0004869">
    <property type="term" value="F:cysteine-type endopeptidase inhibitor activity"/>
    <property type="evidence" value="ECO:0007669"/>
    <property type="project" value="InterPro"/>
</dbReference>
<evidence type="ECO:0000313" key="3">
    <source>
        <dbReference type="Proteomes" id="UP000298416"/>
    </source>
</evidence>